<dbReference type="Proteomes" id="UP001501410">
    <property type="component" value="Unassembled WGS sequence"/>
</dbReference>
<proteinExistence type="predicted"/>
<comment type="caution">
    <text evidence="2">The sequence shown here is derived from an EMBL/GenBank/DDBJ whole genome shotgun (WGS) entry which is preliminary data.</text>
</comment>
<feature type="domain" description="Signal transduction histidine kinase internal region" evidence="1">
    <location>
        <begin position="32"/>
        <end position="109"/>
    </location>
</feature>
<name>A0ABP8MIF4_9BACT</name>
<keyword evidence="3" id="KW-1185">Reference proteome</keyword>
<dbReference type="InterPro" id="IPR036890">
    <property type="entry name" value="HATPase_C_sf"/>
</dbReference>
<dbReference type="PANTHER" id="PTHR34220">
    <property type="entry name" value="SENSOR HISTIDINE KINASE YPDA"/>
    <property type="match status" value="1"/>
</dbReference>
<organism evidence="2 3">
    <name type="scientific">Rurimicrobium arvi</name>
    <dbReference type="NCBI Taxonomy" id="2049916"/>
    <lineage>
        <taxon>Bacteria</taxon>
        <taxon>Pseudomonadati</taxon>
        <taxon>Bacteroidota</taxon>
        <taxon>Chitinophagia</taxon>
        <taxon>Chitinophagales</taxon>
        <taxon>Chitinophagaceae</taxon>
        <taxon>Rurimicrobium</taxon>
    </lineage>
</organism>
<gene>
    <name evidence="2" type="ORF">GCM10023092_05160</name>
</gene>
<dbReference type="EMBL" id="BAABEZ010000002">
    <property type="protein sequence ID" value="GAA4449986.1"/>
    <property type="molecule type" value="Genomic_DNA"/>
</dbReference>
<dbReference type="InterPro" id="IPR010559">
    <property type="entry name" value="Sig_transdc_His_kin_internal"/>
</dbReference>
<protein>
    <recommendedName>
        <fullName evidence="1">Signal transduction histidine kinase internal region domain-containing protein</fullName>
    </recommendedName>
</protein>
<evidence type="ECO:0000313" key="2">
    <source>
        <dbReference type="EMBL" id="GAA4449986.1"/>
    </source>
</evidence>
<dbReference type="InterPro" id="IPR050640">
    <property type="entry name" value="Bact_2-comp_sensor_kinase"/>
</dbReference>
<evidence type="ECO:0000313" key="3">
    <source>
        <dbReference type="Proteomes" id="UP001501410"/>
    </source>
</evidence>
<accession>A0ABP8MIF4</accession>
<sequence length="211" mass="24294">MYYFISYYLYVLSEKQKNSLEIAELRQAQLAANLSSLKEQLSPHFLFNTLNTLSSLTQEKNVKAYVAELANVYRYVLQYKELDTATIKQELAFITSYLYILKTRFEDAFEVDIAVDEKIMHSGIPPLTLQLLIENAIKHNIASVARRLKIHISNSPDNFLIVCNNFQPKSSTRFSTGIGLDNVIKRYQLLFNKEVIIEKSEVSFTVKLPIV</sequence>
<dbReference type="PANTHER" id="PTHR34220:SF7">
    <property type="entry name" value="SENSOR HISTIDINE KINASE YPDA"/>
    <property type="match status" value="1"/>
</dbReference>
<dbReference type="Pfam" id="PF06580">
    <property type="entry name" value="His_kinase"/>
    <property type="match status" value="1"/>
</dbReference>
<evidence type="ECO:0000259" key="1">
    <source>
        <dbReference type="Pfam" id="PF06580"/>
    </source>
</evidence>
<dbReference type="Gene3D" id="3.30.565.10">
    <property type="entry name" value="Histidine kinase-like ATPase, C-terminal domain"/>
    <property type="match status" value="1"/>
</dbReference>
<reference evidence="3" key="1">
    <citation type="journal article" date="2019" name="Int. J. Syst. Evol. Microbiol.">
        <title>The Global Catalogue of Microorganisms (GCM) 10K type strain sequencing project: providing services to taxonomists for standard genome sequencing and annotation.</title>
        <authorList>
            <consortium name="The Broad Institute Genomics Platform"/>
            <consortium name="The Broad Institute Genome Sequencing Center for Infectious Disease"/>
            <person name="Wu L."/>
            <person name="Ma J."/>
        </authorList>
    </citation>
    <scope>NUCLEOTIDE SEQUENCE [LARGE SCALE GENOMIC DNA]</scope>
    <source>
        <strain evidence="3">JCM 31921</strain>
    </source>
</reference>